<dbReference type="AlphaFoldDB" id="A0A370TI25"/>
<evidence type="ECO:0000313" key="2">
    <source>
        <dbReference type="EMBL" id="RDL35004.1"/>
    </source>
</evidence>
<keyword evidence="3" id="KW-1185">Reference proteome</keyword>
<feature type="compositionally biased region" description="Basic residues" evidence="1">
    <location>
        <begin position="13"/>
        <end position="30"/>
    </location>
</feature>
<feature type="region of interest" description="Disordered" evidence="1">
    <location>
        <begin position="1"/>
        <end position="135"/>
    </location>
</feature>
<name>A0A370TI25_9HELO</name>
<reference evidence="2 3" key="1">
    <citation type="journal article" date="2018" name="IMA Fungus">
        <title>IMA Genome-F 9: Draft genome sequence of Annulohypoxylon stygium, Aspergillus mulundensis, Berkeleyomyces basicola (syn. Thielaviopsis basicola), Ceratocystis smalleyi, two Cercospora beticola strains, Coleophoma cylindrospora, Fusarium fracticaudum, Phialophora cf. hyalina, and Morchella septimelata.</title>
        <authorList>
            <person name="Wingfield B.D."/>
            <person name="Bills G.F."/>
            <person name="Dong Y."/>
            <person name="Huang W."/>
            <person name="Nel W.J."/>
            <person name="Swalarsk-Parry B.S."/>
            <person name="Vaghefi N."/>
            <person name="Wilken P.M."/>
            <person name="An Z."/>
            <person name="de Beer Z.W."/>
            <person name="De Vos L."/>
            <person name="Chen L."/>
            <person name="Duong T.A."/>
            <person name="Gao Y."/>
            <person name="Hammerbacher A."/>
            <person name="Kikkert J.R."/>
            <person name="Li Y."/>
            <person name="Li H."/>
            <person name="Li K."/>
            <person name="Li Q."/>
            <person name="Liu X."/>
            <person name="Ma X."/>
            <person name="Naidoo K."/>
            <person name="Pethybridge S.J."/>
            <person name="Sun J."/>
            <person name="Steenkamp E.T."/>
            <person name="van der Nest M.A."/>
            <person name="van Wyk S."/>
            <person name="Wingfield M.J."/>
            <person name="Xiong C."/>
            <person name="Yue Q."/>
            <person name="Zhang X."/>
        </authorList>
    </citation>
    <scope>NUCLEOTIDE SEQUENCE [LARGE SCALE GENOMIC DNA]</scope>
    <source>
        <strain evidence="2 3">BP 5553</strain>
    </source>
</reference>
<gene>
    <name evidence="2" type="ORF">BP5553_06935</name>
</gene>
<dbReference type="RefSeq" id="XP_031867827.1">
    <property type="nucleotide sequence ID" value="XM_032015558.1"/>
</dbReference>
<feature type="compositionally biased region" description="Basic and acidic residues" evidence="1">
    <location>
        <begin position="110"/>
        <end position="120"/>
    </location>
</feature>
<dbReference type="GeneID" id="43599784"/>
<protein>
    <submittedName>
        <fullName evidence="2">UPF0220 protein</fullName>
    </submittedName>
</protein>
<proteinExistence type="predicted"/>
<accession>A0A370TI25</accession>
<evidence type="ECO:0000313" key="3">
    <source>
        <dbReference type="Proteomes" id="UP000254866"/>
    </source>
</evidence>
<evidence type="ECO:0000256" key="1">
    <source>
        <dbReference type="SAM" id="MobiDB-lite"/>
    </source>
</evidence>
<dbReference type="OrthoDB" id="4188844at2759"/>
<organism evidence="2 3">
    <name type="scientific">Venustampulla echinocandica</name>
    <dbReference type="NCBI Taxonomy" id="2656787"/>
    <lineage>
        <taxon>Eukaryota</taxon>
        <taxon>Fungi</taxon>
        <taxon>Dikarya</taxon>
        <taxon>Ascomycota</taxon>
        <taxon>Pezizomycotina</taxon>
        <taxon>Leotiomycetes</taxon>
        <taxon>Helotiales</taxon>
        <taxon>Pleuroascaceae</taxon>
        <taxon>Venustampulla</taxon>
    </lineage>
</organism>
<feature type="compositionally biased region" description="Basic and acidic residues" evidence="1">
    <location>
        <begin position="45"/>
        <end position="66"/>
    </location>
</feature>
<sequence length="167" mass="18911">MAERRHATSSSTHSHRSTGVRRNLFHHQLSRRPTTSSTSTSAETVRLDVEHESDTSDIVIRDKNGEFEIGDPPMQSFDEQEEGGNDDTHEDQSKKQSHSRRRPSADGGEEERQRLADAVKHHQRDRNRAPSEPAELLEAVRSSLRTKVAALADDNWMHEAEADPTIR</sequence>
<comment type="caution">
    <text evidence="2">The sequence shown here is derived from an EMBL/GenBank/DDBJ whole genome shotgun (WGS) entry which is preliminary data.</text>
</comment>
<dbReference type="EMBL" id="NPIC01000006">
    <property type="protein sequence ID" value="RDL35004.1"/>
    <property type="molecule type" value="Genomic_DNA"/>
</dbReference>
<dbReference type="Proteomes" id="UP000254866">
    <property type="component" value="Unassembled WGS sequence"/>
</dbReference>